<dbReference type="RefSeq" id="WP_157841684.1">
    <property type="nucleotide sequence ID" value="NZ_JBHSJE010000008.1"/>
</dbReference>
<proteinExistence type="predicted"/>
<gene>
    <name evidence="1" type="ORF">ACFPL4_26000</name>
</gene>
<protein>
    <recommendedName>
        <fullName evidence="3">MarR family transcriptional regulator</fullName>
    </recommendedName>
</protein>
<dbReference type="Proteomes" id="UP001595908">
    <property type="component" value="Unassembled WGS sequence"/>
</dbReference>
<dbReference type="EMBL" id="JBHSJE010000008">
    <property type="protein sequence ID" value="MFC4981767.1"/>
    <property type="molecule type" value="Genomic_DNA"/>
</dbReference>
<evidence type="ECO:0000313" key="2">
    <source>
        <dbReference type="Proteomes" id="UP001595908"/>
    </source>
</evidence>
<comment type="caution">
    <text evidence="1">The sequence shown here is derived from an EMBL/GenBank/DDBJ whole genome shotgun (WGS) entry which is preliminary data.</text>
</comment>
<reference evidence="2" key="1">
    <citation type="journal article" date="2019" name="Int. J. Syst. Evol. Microbiol.">
        <title>The Global Catalogue of Microorganisms (GCM) 10K type strain sequencing project: providing services to taxonomists for standard genome sequencing and annotation.</title>
        <authorList>
            <consortium name="The Broad Institute Genomics Platform"/>
            <consortium name="The Broad Institute Genome Sequencing Center for Infectious Disease"/>
            <person name="Wu L."/>
            <person name="Ma J."/>
        </authorList>
    </citation>
    <scope>NUCLEOTIDE SEQUENCE [LARGE SCALE GENOMIC DNA]</scope>
    <source>
        <strain evidence="2">ICMP 257</strain>
    </source>
</reference>
<evidence type="ECO:0008006" key="3">
    <source>
        <dbReference type="Google" id="ProtNLM"/>
    </source>
</evidence>
<sequence>MPSSPCPAPDDVAADALATQREQWELERFARIHRRLLADLSGLVPADVGALRSALL</sequence>
<organism evidence="1 2">
    <name type="scientific">Streptomyces atroolivaceus</name>
    <dbReference type="NCBI Taxonomy" id="66869"/>
    <lineage>
        <taxon>Bacteria</taxon>
        <taxon>Bacillati</taxon>
        <taxon>Actinomycetota</taxon>
        <taxon>Actinomycetes</taxon>
        <taxon>Kitasatosporales</taxon>
        <taxon>Streptomycetaceae</taxon>
        <taxon>Streptomyces</taxon>
    </lineage>
</organism>
<evidence type="ECO:0000313" key="1">
    <source>
        <dbReference type="EMBL" id="MFC4981767.1"/>
    </source>
</evidence>
<accession>A0ABV9VFT7</accession>
<name>A0ABV9VFT7_STRAZ</name>
<dbReference type="GeneID" id="43426531"/>
<keyword evidence="2" id="KW-1185">Reference proteome</keyword>